<accession>A0A0A9EKZ3</accession>
<dbReference type="AlphaFoldDB" id="A0A0A9EKZ3"/>
<organism evidence="1">
    <name type="scientific">Arundo donax</name>
    <name type="common">Giant reed</name>
    <name type="synonym">Donax arundinaceus</name>
    <dbReference type="NCBI Taxonomy" id="35708"/>
    <lineage>
        <taxon>Eukaryota</taxon>
        <taxon>Viridiplantae</taxon>
        <taxon>Streptophyta</taxon>
        <taxon>Embryophyta</taxon>
        <taxon>Tracheophyta</taxon>
        <taxon>Spermatophyta</taxon>
        <taxon>Magnoliopsida</taxon>
        <taxon>Liliopsida</taxon>
        <taxon>Poales</taxon>
        <taxon>Poaceae</taxon>
        <taxon>PACMAD clade</taxon>
        <taxon>Arundinoideae</taxon>
        <taxon>Arundineae</taxon>
        <taxon>Arundo</taxon>
    </lineage>
</organism>
<reference evidence="1" key="1">
    <citation type="submission" date="2014-09" db="EMBL/GenBank/DDBJ databases">
        <authorList>
            <person name="Magalhaes I.L.F."/>
            <person name="Oliveira U."/>
            <person name="Santos F.R."/>
            <person name="Vidigal T.H.D.A."/>
            <person name="Brescovit A.D."/>
            <person name="Santos A.J."/>
        </authorList>
    </citation>
    <scope>NUCLEOTIDE SEQUENCE</scope>
    <source>
        <tissue evidence="1">Shoot tissue taken approximately 20 cm above the soil surface</tissue>
    </source>
</reference>
<protein>
    <submittedName>
        <fullName evidence="1">Uncharacterized protein</fullName>
    </submittedName>
</protein>
<name>A0A0A9EKZ3_ARUDO</name>
<dbReference type="EMBL" id="GBRH01199370">
    <property type="protein sequence ID" value="JAD98525.1"/>
    <property type="molecule type" value="Transcribed_RNA"/>
</dbReference>
<proteinExistence type="predicted"/>
<reference evidence="1" key="2">
    <citation type="journal article" date="2015" name="Data Brief">
        <title>Shoot transcriptome of the giant reed, Arundo donax.</title>
        <authorList>
            <person name="Barrero R.A."/>
            <person name="Guerrero F.D."/>
            <person name="Moolhuijzen P."/>
            <person name="Goolsby J.A."/>
            <person name="Tidwell J."/>
            <person name="Bellgard S.E."/>
            <person name="Bellgard M.I."/>
        </authorList>
    </citation>
    <scope>NUCLEOTIDE SEQUENCE</scope>
    <source>
        <tissue evidence="1">Shoot tissue taken approximately 20 cm above the soil surface</tissue>
    </source>
</reference>
<evidence type="ECO:0000313" key="1">
    <source>
        <dbReference type="EMBL" id="JAD98525.1"/>
    </source>
</evidence>
<sequence>MLETTFLSFGCNVVAVTYLLVTI</sequence>